<dbReference type="GO" id="GO:0016702">
    <property type="term" value="F:oxidoreductase activity, acting on single donors with incorporation of molecular oxygen, incorporation of two atoms of oxygen"/>
    <property type="evidence" value="ECO:0007669"/>
    <property type="project" value="UniProtKB-ARBA"/>
</dbReference>
<dbReference type="EMBL" id="AB904213">
    <property type="protein sequence ID" value="BAO50823.1"/>
    <property type="molecule type" value="Genomic_DNA"/>
</dbReference>
<gene>
    <name evidence="2" type="primary">carBb</name>
</gene>
<dbReference type="InterPro" id="IPR004183">
    <property type="entry name" value="Xdiol_dOase_suB"/>
</dbReference>
<evidence type="ECO:0000259" key="1">
    <source>
        <dbReference type="Pfam" id="PF02900"/>
    </source>
</evidence>
<accession>W6JQC6</accession>
<feature type="domain" description="Extradiol ring-cleavage dioxygenase class III enzyme subunit B" evidence="1">
    <location>
        <begin position="16"/>
        <end position="261"/>
    </location>
</feature>
<evidence type="ECO:0000313" key="2">
    <source>
        <dbReference type="EMBL" id="BAO50823.1"/>
    </source>
</evidence>
<sequence>MGAIVGGYATSHTMFPSVGVESQAATVVAGFEEIGSRIREAGADVVLLVSSEHGPTLPPSGPQPAFVVGTGESIRTFGEMGVPKTSFSGHPDFARGFVRHASTAGFDLATVERFQADHGTAIPVLKMFPDLDIPIVPMIVNSLVEEATATAARCHQLGKVLADYAASRPERVAVVGCGGLSHWPGTPDMGRINEEFDRDFLTLLENGGGGEAATWSTDYIREHAGNGGLEIRNWILVSGAVGDRPGRSLYYEPIPQWVTGMGAFEFDVAAV</sequence>
<proteinExistence type="predicted"/>
<dbReference type="SUPFAM" id="SSF53213">
    <property type="entry name" value="LigB-like"/>
    <property type="match status" value="1"/>
</dbReference>
<dbReference type="AlphaFoldDB" id="W6JQC6"/>
<protein>
    <submittedName>
        <fullName evidence="2">Large subunit of meta-cleavage enzyme</fullName>
    </submittedName>
</protein>
<dbReference type="Pfam" id="PF02900">
    <property type="entry name" value="LigB"/>
    <property type="match status" value="1"/>
</dbReference>
<name>W6JQC6_9MICO</name>
<reference evidence="2" key="1">
    <citation type="submission" date="2014-01" db="EMBL/GenBank/DDBJ databases">
        <title>Characterization and genetic analyses of a carbazole-degrading gram-positive marine isolate, Janibacter sp. strain OC11.</title>
        <authorList>
            <person name="Oba S."/>
            <person name="Suzuki T."/>
            <person name="Maeda R."/>
            <person name="Omori T."/>
            <person name="Fuse H."/>
        </authorList>
    </citation>
    <scope>NUCLEOTIDE SEQUENCE</scope>
    <source>
        <strain evidence="2">OC11</strain>
    </source>
</reference>
<dbReference type="Gene3D" id="3.40.830.10">
    <property type="entry name" value="LigB-like"/>
    <property type="match status" value="1"/>
</dbReference>
<dbReference type="GO" id="GO:0008198">
    <property type="term" value="F:ferrous iron binding"/>
    <property type="evidence" value="ECO:0007669"/>
    <property type="project" value="InterPro"/>
</dbReference>
<organism evidence="2">
    <name type="scientific">Janibacter sp. OC11</name>
    <dbReference type="NCBI Taxonomy" id="1450653"/>
    <lineage>
        <taxon>Bacteria</taxon>
        <taxon>Bacillati</taxon>
        <taxon>Actinomycetota</taxon>
        <taxon>Actinomycetes</taxon>
        <taxon>Micrococcales</taxon>
        <taxon>Intrasporangiaceae</taxon>
        <taxon>Janibacter</taxon>
    </lineage>
</organism>